<evidence type="ECO:0000313" key="1">
    <source>
        <dbReference type="EMBL" id="KAK3401042.1"/>
    </source>
</evidence>
<name>A0AAE0PJK8_SORBR</name>
<reference evidence="1" key="2">
    <citation type="submission" date="2023-07" db="EMBL/GenBank/DDBJ databases">
        <authorList>
            <consortium name="Lawrence Berkeley National Laboratory"/>
            <person name="Haridas S."/>
            <person name="Hensen N."/>
            <person name="Bonometti L."/>
            <person name="Westerberg I."/>
            <person name="Brannstrom I.O."/>
            <person name="Guillou S."/>
            <person name="Cros-Aarteil S."/>
            <person name="Calhoun S."/>
            <person name="Kuo A."/>
            <person name="Mondo S."/>
            <person name="Pangilinan J."/>
            <person name="Riley R."/>
            <person name="LaButti K."/>
            <person name="Andreopoulos B."/>
            <person name="Lipzen A."/>
            <person name="Chen C."/>
            <person name="Yanf M."/>
            <person name="Daum C."/>
            <person name="Ng V."/>
            <person name="Clum A."/>
            <person name="Steindorff A."/>
            <person name="Ohm R."/>
            <person name="Martin F."/>
            <person name="Silar P."/>
            <person name="Natvig D."/>
            <person name="Lalanne C."/>
            <person name="Gautier V."/>
            <person name="Ament-velasquez S.L."/>
            <person name="Kruys A."/>
            <person name="Hutchinson M.I."/>
            <person name="Powell A.J."/>
            <person name="Barry K."/>
            <person name="Miller A.N."/>
            <person name="Grigoriev I.V."/>
            <person name="Debuchy R."/>
            <person name="Gladieux P."/>
            <person name="Thoren M.H."/>
            <person name="Johannesson H."/>
        </authorList>
    </citation>
    <scope>NUCLEOTIDE SEQUENCE</scope>
    <source>
        <strain evidence="1">FGSC 1904</strain>
    </source>
</reference>
<dbReference type="Proteomes" id="UP001281003">
    <property type="component" value="Unassembled WGS sequence"/>
</dbReference>
<dbReference type="EMBL" id="JAUTDP010000003">
    <property type="protein sequence ID" value="KAK3401042.1"/>
    <property type="molecule type" value="Genomic_DNA"/>
</dbReference>
<accession>A0AAE0PJK8</accession>
<gene>
    <name evidence="1" type="ORF">B0T20DRAFT_390892</name>
</gene>
<evidence type="ECO:0000313" key="2">
    <source>
        <dbReference type="Proteomes" id="UP001281003"/>
    </source>
</evidence>
<proteinExistence type="predicted"/>
<organism evidence="1 2">
    <name type="scientific">Sordaria brevicollis</name>
    <dbReference type="NCBI Taxonomy" id="83679"/>
    <lineage>
        <taxon>Eukaryota</taxon>
        <taxon>Fungi</taxon>
        <taxon>Dikarya</taxon>
        <taxon>Ascomycota</taxon>
        <taxon>Pezizomycotina</taxon>
        <taxon>Sordariomycetes</taxon>
        <taxon>Sordariomycetidae</taxon>
        <taxon>Sordariales</taxon>
        <taxon>Sordariaceae</taxon>
        <taxon>Sordaria</taxon>
    </lineage>
</organism>
<sequence length="276" mass="31324">MAFTSDLSTTVLVGSGSAVSKLVSVSVPEFTSYLVDNGMSRLPHNALRLSVAMFNRGWDSPAFAVAKENDSKRERERRANMLIPSERTFRNRNDAVSKLSVNQILQDLRPSWKVSNYQHCPVKRRIPLLGTLHCWQPRYGILVNGQHPKRELGTEELARKLLRACYRGDEERHSHPLFGAPRKEWEILQDYTNAGVPGMKWAVGKSQSGQVRLRKERRVYKFKSAVGNKFRHEPAKRKRGGYTKLLHIYRVKLYLTAHVPGASVTAATAVTEMVVE</sequence>
<keyword evidence="2" id="KW-1185">Reference proteome</keyword>
<protein>
    <submittedName>
        <fullName evidence="1">Uncharacterized protein</fullName>
    </submittedName>
</protein>
<dbReference type="AlphaFoldDB" id="A0AAE0PJK8"/>
<reference evidence="1" key="1">
    <citation type="journal article" date="2023" name="Mol. Phylogenet. Evol.">
        <title>Genome-scale phylogeny and comparative genomics of the fungal order Sordariales.</title>
        <authorList>
            <person name="Hensen N."/>
            <person name="Bonometti L."/>
            <person name="Westerberg I."/>
            <person name="Brannstrom I.O."/>
            <person name="Guillou S."/>
            <person name="Cros-Aarteil S."/>
            <person name="Calhoun S."/>
            <person name="Haridas S."/>
            <person name="Kuo A."/>
            <person name="Mondo S."/>
            <person name="Pangilinan J."/>
            <person name="Riley R."/>
            <person name="LaButti K."/>
            <person name="Andreopoulos B."/>
            <person name="Lipzen A."/>
            <person name="Chen C."/>
            <person name="Yan M."/>
            <person name="Daum C."/>
            <person name="Ng V."/>
            <person name="Clum A."/>
            <person name="Steindorff A."/>
            <person name="Ohm R.A."/>
            <person name="Martin F."/>
            <person name="Silar P."/>
            <person name="Natvig D.O."/>
            <person name="Lalanne C."/>
            <person name="Gautier V."/>
            <person name="Ament-Velasquez S.L."/>
            <person name="Kruys A."/>
            <person name="Hutchinson M.I."/>
            <person name="Powell A.J."/>
            <person name="Barry K."/>
            <person name="Miller A.N."/>
            <person name="Grigoriev I.V."/>
            <person name="Debuchy R."/>
            <person name="Gladieux P."/>
            <person name="Hiltunen Thoren M."/>
            <person name="Johannesson H."/>
        </authorList>
    </citation>
    <scope>NUCLEOTIDE SEQUENCE</scope>
    <source>
        <strain evidence="1">FGSC 1904</strain>
    </source>
</reference>
<comment type="caution">
    <text evidence="1">The sequence shown here is derived from an EMBL/GenBank/DDBJ whole genome shotgun (WGS) entry which is preliminary data.</text>
</comment>